<name>A0A8S5PTF3_9CAUD</name>
<sequence>MTASTPRKPAGGITAAAITPAGNLLRAALGADGRAEAVFRDGTLLTRLPLAEQRSSYTELSDTQAGPHRVRHTLKLVVSREAARTLFDPAFRRTAATEGLIATVTAASGERLLIGWSARLGTEQPLRLGSVSNESGVKPLDGTPIVVTLTCEDADPAPELKQQEP</sequence>
<organism evidence="1">
    <name type="scientific">Myoviridae sp. ct6Ob8</name>
    <dbReference type="NCBI Taxonomy" id="2825035"/>
    <lineage>
        <taxon>Viruses</taxon>
        <taxon>Duplodnaviria</taxon>
        <taxon>Heunggongvirae</taxon>
        <taxon>Uroviricota</taxon>
        <taxon>Caudoviricetes</taxon>
    </lineage>
</organism>
<accession>A0A8S5PTF3</accession>
<dbReference type="EMBL" id="BK015499">
    <property type="protein sequence ID" value="DAE09984.1"/>
    <property type="molecule type" value="Genomic_DNA"/>
</dbReference>
<reference evidence="1" key="1">
    <citation type="journal article" date="2021" name="Proc. Natl. Acad. Sci. U.S.A.">
        <title>A Catalog of Tens of Thousands of Viruses from Human Metagenomes Reveals Hidden Associations with Chronic Diseases.</title>
        <authorList>
            <person name="Tisza M.J."/>
            <person name="Buck C.B."/>
        </authorList>
    </citation>
    <scope>NUCLEOTIDE SEQUENCE</scope>
    <source>
        <strain evidence="1">Ct6Ob8</strain>
    </source>
</reference>
<evidence type="ECO:0000313" key="1">
    <source>
        <dbReference type="EMBL" id="DAE09984.1"/>
    </source>
</evidence>
<proteinExistence type="predicted"/>
<protein>
    <submittedName>
        <fullName evidence="1">Uncharacterized protein</fullName>
    </submittedName>
</protein>